<feature type="compositionally biased region" description="Low complexity" evidence="1">
    <location>
        <begin position="266"/>
        <end position="286"/>
    </location>
</feature>
<evidence type="ECO:0000313" key="2">
    <source>
        <dbReference type="EMBL" id="GJJ08609.1"/>
    </source>
</evidence>
<feature type="compositionally biased region" description="Polar residues" evidence="1">
    <location>
        <begin position="290"/>
        <end position="299"/>
    </location>
</feature>
<reference evidence="2" key="1">
    <citation type="submission" date="2021-10" db="EMBL/GenBank/DDBJ databases">
        <title>De novo Genome Assembly of Clathrus columnatus (Basidiomycota, Fungi) Using Illumina and Nanopore Sequence Data.</title>
        <authorList>
            <person name="Ogiso-Tanaka E."/>
            <person name="Itagaki H."/>
            <person name="Hosoya T."/>
            <person name="Hosaka K."/>
        </authorList>
    </citation>
    <scope>NUCLEOTIDE SEQUENCE</scope>
    <source>
        <strain evidence="2">MO-923</strain>
    </source>
</reference>
<feature type="region of interest" description="Disordered" evidence="1">
    <location>
        <begin position="329"/>
        <end position="351"/>
    </location>
</feature>
<comment type="caution">
    <text evidence="2">The sequence shown here is derived from an EMBL/GenBank/DDBJ whole genome shotgun (WGS) entry which is preliminary data.</text>
</comment>
<feature type="region of interest" description="Disordered" evidence="1">
    <location>
        <begin position="262"/>
        <end position="317"/>
    </location>
</feature>
<dbReference type="AlphaFoldDB" id="A0AAV5A1V4"/>
<protein>
    <submittedName>
        <fullName evidence="2">Uncharacterized protein</fullName>
    </submittedName>
</protein>
<evidence type="ECO:0000313" key="3">
    <source>
        <dbReference type="Proteomes" id="UP001050691"/>
    </source>
</evidence>
<keyword evidence="3" id="KW-1185">Reference proteome</keyword>
<dbReference type="EMBL" id="BPWL01000003">
    <property type="protein sequence ID" value="GJJ08609.1"/>
    <property type="molecule type" value="Genomic_DNA"/>
</dbReference>
<dbReference type="Proteomes" id="UP001050691">
    <property type="component" value="Unassembled WGS sequence"/>
</dbReference>
<dbReference type="InterPro" id="IPR014752">
    <property type="entry name" value="Arrestin-like_C"/>
</dbReference>
<dbReference type="Gene3D" id="2.60.40.640">
    <property type="match status" value="1"/>
</dbReference>
<organism evidence="2 3">
    <name type="scientific">Clathrus columnatus</name>
    <dbReference type="NCBI Taxonomy" id="1419009"/>
    <lineage>
        <taxon>Eukaryota</taxon>
        <taxon>Fungi</taxon>
        <taxon>Dikarya</taxon>
        <taxon>Basidiomycota</taxon>
        <taxon>Agaricomycotina</taxon>
        <taxon>Agaricomycetes</taxon>
        <taxon>Phallomycetidae</taxon>
        <taxon>Phallales</taxon>
        <taxon>Clathraceae</taxon>
        <taxon>Clathrus</taxon>
    </lineage>
</organism>
<evidence type="ECO:0000256" key="1">
    <source>
        <dbReference type="SAM" id="MobiDB-lite"/>
    </source>
</evidence>
<proteinExistence type="predicted"/>
<gene>
    <name evidence="2" type="ORF">Clacol_002828</name>
</gene>
<sequence>MPGSARYGLHKASFFMPPPLSIRLTEPVVFLRDSSGTSEGRPRESRNTGQPAFVRGLVTLVLAKPTRISSIEVTLEGKSSTVWLESLSSNTARRGDNLSEKVFLTASSSLFSAKSCLSSKRSASLGPHQPEDDYLPASRSLVRSLSTQPHNAVQRNSEEYIQLIGTLSQEHTMSVVLDSVTSPPVSPLYTPQFTPQYSTLELPMISRPDTPIEYGDNSTHRSPFGIQENRPDLEATHDSTQLYVEDSVTTSTNFLGLSPLGHHNHSSSSHSSRIAFSIPSPPISRSVSRDFTQSYNRDNSPSPGSSTPRGRHSSRWSLSSMTHILKDAKEKFRSVSKESDLHRGRNPEPRRHYWDLDHEKLAGEKIQNSGGINHTNHLDSWKEFRKGKDLMFSFSPP</sequence>
<accession>A0AAV5A1V4</accession>
<name>A0AAV5A1V4_9AGAM</name>